<evidence type="ECO:0000313" key="5">
    <source>
        <dbReference type="Proteomes" id="UP000261520"/>
    </source>
</evidence>
<dbReference type="GO" id="GO:0016020">
    <property type="term" value="C:membrane"/>
    <property type="evidence" value="ECO:0007669"/>
    <property type="project" value="InterPro"/>
</dbReference>
<sequence>MILVGNKCDLEEERVVAKESGLGLARQWNSCAFLETSAKNTAALETFKPKLQKTGCFDGNVNEGSTCCTSV</sequence>
<evidence type="ECO:0000256" key="1">
    <source>
        <dbReference type="ARBA" id="ARBA00022475"/>
    </source>
</evidence>
<dbReference type="PANTHER" id="PTHR24070">
    <property type="entry name" value="RAS, DI-RAS, AND RHEB FAMILY MEMBERS OF SMALL GTPASE SUPERFAMILY"/>
    <property type="match status" value="1"/>
</dbReference>
<dbReference type="GO" id="GO:0007165">
    <property type="term" value="P:signal transduction"/>
    <property type="evidence" value="ECO:0007669"/>
    <property type="project" value="InterPro"/>
</dbReference>
<dbReference type="InterPro" id="IPR020849">
    <property type="entry name" value="Small_GTPase_Ras-type"/>
</dbReference>
<evidence type="ECO:0000256" key="3">
    <source>
        <dbReference type="ARBA" id="ARBA00023134"/>
    </source>
</evidence>
<keyword evidence="1" id="KW-0472">Membrane</keyword>
<dbReference type="STRING" id="409849.ENSPMGP00000020294"/>
<keyword evidence="5" id="KW-1185">Reference proteome</keyword>
<protein>
    <submittedName>
        <fullName evidence="4">Uncharacterized protein</fullName>
    </submittedName>
</protein>
<evidence type="ECO:0000256" key="2">
    <source>
        <dbReference type="ARBA" id="ARBA00022741"/>
    </source>
</evidence>
<dbReference type="Pfam" id="PF00071">
    <property type="entry name" value="Ras"/>
    <property type="match status" value="1"/>
</dbReference>
<proteinExistence type="predicted"/>
<dbReference type="AlphaFoldDB" id="A0A3B4AUL5"/>
<dbReference type="InterPro" id="IPR027417">
    <property type="entry name" value="P-loop_NTPase"/>
</dbReference>
<organism evidence="4 5">
    <name type="scientific">Periophthalmus magnuspinnatus</name>
    <dbReference type="NCBI Taxonomy" id="409849"/>
    <lineage>
        <taxon>Eukaryota</taxon>
        <taxon>Metazoa</taxon>
        <taxon>Chordata</taxon>
        <taxon>Craniata</taxon>
        <taxon>Vertebrata</taxon>
        <taxon>Euteleostomi</taxon>
        <taxon>Actinopterygii</taxon>
        <taxon>Neopterygii</taxon>
        <taxon>Teleostei</taxon>
        <taxon>Neoteleostei</taxon>
        <taxon>Acanthomorphata</taxon>
        <taxon>Gobiaria</taxon>
        <taxon>Gobiiformes</taxon>
        <taxon>Gobioidei</taxon>
        <taxon>Gobiidae</taxon>
        <taxon>Oxudercinae</taxon>
        <taxon>Periophthalmus</taxon>
    </lineage>
</organism>
<keyword evidence="3" id="KW-0342">GTP-binding</keyword>
<reference evidence="4" key="1">
    <citation type="submission" date="2025-08" db="UniProtKB">
        <authorList>
            <consortium name="Ensembl"/>
        </authorList>
    </citation>
    <scope>IDENTIFICATION</scope>
</reference>
<accession>A0A3B4AUL5</accession>
<dbReference type="SUPFAM" id="SSF52540">
    <property type="entry name" value="P-loop containing nucleoside triphosphate hydrolases"/>
    <property type="match status" value="1"/>
</dbReference>
<dbReference type="PROSITE" id="PS51421">
    <property type="entry name" value="RAS"/>
    <property type="match status" value="1"/>
</dbReference>
<keyword evidence="2" id="KW-0547">Nucleotide-binding</keyword>
<dbReference type="InterPro" id="IPR001806">
    <property type="entry name" value="Small_GTPase"/>
</dbReference>
<reference evidence="4" key="2">
    <citation type="submission" date="2025-09" db="UniProtKB">
        <authorList>
            <consortium name="Ensembl"/>
        </authorList>
    </citation>
    <scope>IDENTIFICATION</scope>
</reference>
<dbReference type="Proteomes" id="UP000261520">
    <property type="component" value="Unplaced"/>
</dbReference>
<dbReference type="GO" id="GO:0005525">
    <property type="term" value="F:GTP binding"/>
    <property type="evidence" value="ECO:0007669"/>
    <property type="project" value="UniProtKB-KW"/>
</dbReference>
<dbReference type="GO" id="GO:0003924">
    <property type="term" value="F:GTPase activity"/>
    <property type="evidence" value="ECO:0007669"/>
    <property type="project" value="InterPro"/>
</dbReference>
<name>A0A3B4AUL5_9GOBI</name>
<dbReference type="Ensembl" id="ENSPMGT00000021622.1">
    <property type="protein sequence ID" value="ENSPMGP00000020294.1"/>
    <property type="gene ID" value="ENSPMGG00000016430.1"/>
</dbReference>
<dbReference type="Gene3D" id="3.40.50.300">
    <property type="entry name" value="P-loop containing nucleotide triphosphate hydrolases"/>
    <property type="match status" value="1"/>
</dbReference>
<keyword evidence="1" id="KW-1003">Cell membrane</keyword>
<evidence type="ECO:0000313" key="4">
    <source>
        <dbReference type="Ensembl" id="ENSPMGP00000020294.1"/>
    </source>
</evidence>